<proteinExistence type="predicted"/>
<dbReference type="Proteomes" id="UP000053586">
    <property type="component" value="Unassembled WGS sequence"/>
</dbReference>
<reference evidence="1 2" key="2">
    <citation type="journal article" date="2017" name="Antonie Van Leeuwenhoek">
        <title>Rhizobium rhizosphaerae sp. nov., a novel species isolated from rice rhizosphere.</title>
        <authorList>
            <person name="Zhao J.J."/>
            <person name="Zhang J."/>
            <person name="Zhang R.J."/>
            <person name="Zhang C.W."/>
            <person name="Yin H.Q."/>
            <person name="Zhang X.X."/>
        </authorList>
    </citation>
    <scope>NUCLEOTIDE SEQUENCE [LARGE SCALE GENOMIC DNA]</scope>
    <source>
        <strain evidence="1 2">ACAM 611</strain>
    </source>
</reference>
<gene>
    <name evidence="1" type="ORF">GPUN_0211</name>
</gene>
<comment type="caution">
    <text evidence="1">The sequence shown here is derived from an EMBL/GenBank/DDBJ whole genome shotgun (WGS) entry which is preliminary data.</text>
</comment>
<reference evidence="1 2" key="1">
    <citation type="journal article" date="2012" name="J. Bacteriol.">
        <title>Genome sequence of proteorhodopsin-containing sea ice bacterium Glaciecola punicea ACAM 611T.</title>
        <authorList>
            <person name="Qin Q.-L."/>
            <person name="Xie B.-B."/>
            <person name="Shu Y.-L."/>
            <person name="Rong J.-C."/>
            <person name="Zhao D.-L."/>
            <person name="Zhang X.-Y."/>
            <person name="Chen X.-L."/>
            <person name="Zhou B.-C."/>
            <person name="Zhanga Y.-Z."/>
        </authorList>
    </citation>
    <scope>NUCLEOTIDE SEQUENCE [LARGE SCALE GENOMIC DNA]</scope>
    <source>
        <strain evidence="1 2">ACAM 611</strain>
    </source>
</reference>
<dbReference type="AlphaFoldDB" id="H5T7T8"/>
<sequence length="111" mass="12662">MFQSFSAVASSLDFHVIDKEHLQQEHQHSIDDKIAAIPLQDIDVDDGTSKSTKHHNSADCHHCGHCHGTHAQWFIQQHSGKILLAAQLHQFFYFKIMIDGQVSRLLRPPKQ</sequence>
<dbReference type="EMBL" id="BAET01000004">
    <property type="protein sequence ID" value="GAB54365.1"/>
    <property type="molecule type" value="Genomic_DNA"/>
</dbReference>
<accession>H5T7T8</accession>
<name>H5T7T8_9ALTE</name>
<evidence type="ECO:0000313" key="1">
    <source>
        <dbReference type="EMBL" id="GAB54365.1"/>
    </source>
</evidence>
<dbReference type="STRING" id="56804.BAE46_13055"/>
<organism evidence="1 2">
    <name type="scientific">Glaciecola punicea ACAM 611</name>
    <dbReference type="NCBI Taxonomy" id="1121923"/>
    <lineage>
        <taxon>Bacteria</taxon>
        <taxon>Pseudomonadati</taxon>
        <taxon>Pseudomonadota</taxon>
        <taxon>Gammaproteobacteria</taxon>
        <taxon>Alteromonadales</taxon>
        <taxon>Alteromonadaceae</taxon>
        <taxon>Glaciecola</taxon>
    </lineage>
</organism>
<protein>
    <submittedName>
        <fullName evidence="1">Uncharacterized protein</fullName>
    </submittedName>
</protein>
<evidence type="ECO:0000313" key="2">
    <source>
        <dbReference type="Proteomes" id="UP000053586"/>
    </source>
</evidence>
<keyword evidence="2" id="KW-1185">Reference proteome</keyword>